<organism evidence="2 3">
    <name type="scientific">Marasmius tenuissimus</name>
    <dbReference type="NCBI Taxonomy" id="585030"/>
    <lineage>
        <taxon>Eukaryota</taxon>
        <taxon>Fungi</taxon>
        <taxon>Dikarya</taxon>
        <taxon>Basidiomycota</taxon>
        <taxon>Agaricomycotina</taxon>
        <taxon>Agaricomycetes</taxon>
        <taxon>Agaricomycetidae</taxon>
        <taxon>Agaricales</taxon>
        <taxon>Marasmiineae</taxon>
        <taxon>Marasmiaceae</taxon>
        <taxon>Marasmius</taxon>
    </lineage>
</organism>
<feature type="compositionally biased region" description="Gly residues" evidence="1">
    <location>
        <begin position="124"/>
        <end position="133"/>
    </location>
</feature>
<evidence type="ECO:0000313" key="2">
    <source>
        <dbReference type="EMBL" id="KAL0066335.1"/>
    </source>
</evidence>
<sequence>MELLSRRSHLQGKPHLAKVAASGTTVVRDSSPVILKPRTTQPSQASQKWTCEPCGRRMDVRNREQHLQGKMHKAVVELYGAENGTRFVELWERDVCSVSMNVDHRERHLEGEMHADALARNLDAGGGGPGGGRGGREAAELTPTMA</sequence>
<proteinExistence type="predicted"/>
<evidence type="ECO:0008006" key="4">
    <source>
        <dbReference type="Google" id="ProtNLM"/>
    </source>
</evidence>
<reference evidence="2 3" key="1">
    <citation type="submission" date="2024-05" db="EMBL/GenBank/DDBJ databases">
        <title>A draft genome resource for the thread blight pathogen Marasmius tenuissimus strain MS-2.</title>
        <authorList>
            <person name="Yulfo-Soto G.E."/>
            <person name="Baruah I.K."/>
            <person name="Amoako-Attah I."/>
            <person name="Bukari Y."/>
            <person name="Meinhardt L.W."/>
            <person name="Bailey B.A."/>
            <person name="Cohen S.P."/>
        </authorList>
    </citation>
    <scope>NUCLEOTIDE SEQUENCE [LARGE SCALE GENOMIC DNA]</scope>
    <source>
        <strain evidence="2 3">MS-2</strain>
    </source>
</reference>
<dbReference type="EMBL" id="JBBXMP010000036">
    <property type="protein sequence ID" value="KAL0066335.1"/>
    <property type="molecule type" value="Genomic_DNA"/>
</dbReference>
<name>A0ABR2ZYI4_9AGAR</name>
<dbReference type="Proteomes" id="UP001437256">
    <property type="component" value="Unassembled WGS sequence"/>
</dbReference>
<accession>A0ABR2ZYI4</accession>
<feature type="region of interest" description="Disordered" evidence="1">
    <location>
        <begin position="123"/>
        <end position="146"/>
    </location>
</feature>
<keyword evidence="3" id="KW-1185">Reference proteome</keyword>
<comment type="caution">
    <text evidence="2">The sequence shown here is derived from an EMBL/GenBank/DDBJ whole genome shotgun (WGS) entry which is preliminary data.</text>
</comment>
<evidence type="ECO:0000313" key="3">
    <source>
        <dbReference type="Proteomes" id="UP001437256"/>
    </source>
</evidence>
<evidence type="ECO:0000256" key="1">
    <source>
        <dbReference type="SAM" id="MobiDB-lite"/>
    </source>
</evidence>
<protein>
    <recommendedName>
        <fullName evidence="4">C2H2-type domain-containing protein</fullName>
    </recommendedName>
</protein>
<gene>
    <name evidence="2" type="ORF">AAF712_006593</name>
</gene>